<accession>A0AAD5RFN8</accession>
<evidence type="ECO:0000256" key="1">
    <source>
        <dbReference type="SAM" id="Phobius"/>
    </source>
</evidence>
<proteinExistence type="predicted"/>
<dbReference type="EMBL" id="JAHQIW010007501">
    <property type="protein sequence ID" value="KAJ1375003.1"/>
    <property type="molecule type" value="Genomic_DNA"/>
</dbReference>
<dbReference type="AlphaFoldDB" id="A0AAD5RFN8"/>
<protein>
    <recommendedName>
        <fullName evidence="5">Secreted protein</fullName>
    </recommendedName>
</protein>
<feature type="signal peptide" evidence="2">
    <location>
        <begin position="1"/>
        <end position="21"/>
    </location>
</feature>
<keyword evidence="1" id="KW-1133">Transmembrane helix</keyword>
<gene>
    <name evidence="3" type="ORF">KIN20_038225</name>
</gene>
<feature type="transmembrane region" description="Helical" evidence="1">
    <location>
        <begin position="45"/>
        <end position="66"/>
    </location>
</feature>
<evidence type="ECO:0000256" key="2">
    <source>
        <dbReference type="SAM" id="SignalP"/>
    </source>
</evidence>
<dbReference type="Proteomes" id="UP001196413">
    <property type="component" value="Unassembled WGS sequence"/>
</dbReference>
<keyword evidence="1" id="KW-0812">Transmembrane</keyword>
<keyword evidence="1" id="KW-0472">Membrane</keyword>
<name>A0AAD5RFN8_PARTN</name>
<evidence type="ECO:0000313" key="3">
    <source>
        <dbReference type="EMBL" id="KAJ1375003.1"/>
    </source>
</evidence>
<keyword evidence="4" id="KW-1185">Reference proteome</keyword>
<evidence type="ECO:0000313" key="4">
    <source>
        <dbReference type="Proteomes" id="UP001196413"/>
    </source>
</evidence>
<comment type="caution">
    <text evidence="3">The sequence shown here is derived from an EMBL/GenBank/DDBJ whole genome shotgun (WGS) entry which is preliminary data.</text>
</comment>
<sequence>MVLSLLSTLWLFAFSVTVVDGVVVSDSVVVVVPVVVDSNCRRPLNLSFVDGVVVITVDSVGCFAFLST</sequence>
<feature type="chain" id="PRO_5042288159" description="Secreted protein" evidence="2">
    <location>
        <begin position="22"/>
        <end position="68"/>
    </location>
</feature>
<organism evidence="3 4">
    <name type="scientific">Parelaphostrongylus tenuis</name>
    <name type="common">Meningeal worm</name>
    <dbReference type="NCBI Taxonomy" id="148309"/>
    <lineage>
        <taxon>Eukaryota</taxon>
        <taxon>Metazoa</taxon>
        <taxon>Ecdysozoa</taxon>
        <taxon>Nematoda</taxon>
        <taxon>Chromadorea</taxon>
        <taxon>Rhabditida</taxon>
        <taxon>Rhabditina</taxon>
        <taxon>Rhabditomorpha</taxon>
        <taxon>Strongyloidea</taxon>
        <taxon>Metastrongylidae</taxon>
        <taxon>Parelaphostrongylus</taxon>
    </lineage>
</organism>
<evidence type="ECO:0008006" key="5">
    <source>
        <dbReference type="Google" id="ProtNLM"/>
    </source>
</evidence>
<reference evidence="3" key="1">
    <citation type="submission" date="2021-06" db="EMBL/GenBank/DDBJ databases">
        <title>Parelaphostrongylus tenuis whole genome reference sequence.</title>
        <authorList>
            <person name="Garwood T.J."/>
            <person name="Larsen P.A."/>
            <person name="Fountain-Jones N.M."/>
            <person name="Garbe J.R."/>
            <person name="Macchietto M.G."/>
            <person name="Kania S.A."/>
            <person name="Gerhold R.W."/>
            <person name="Richards J.E."/>
            <person name="Wolf T.M."/>
        </authorList>
    </citation>
    <scope>NUCLEOTIDE SEQUENCE</scope>
    <source>
        <strain evidence="3">MNPRO001-30</strain>
        <tissue evidence="3">Meninges</tissue>
    </source>
</reference>
<keyword evidence="2" id="KW-0732">Signal</keyword>